<proteinExistence type="predicted"/>
<dbReference type="InterPro" id="IPR050951">
    <property type="entry name" value="Retrovirus_Pol_polyprotein"/>
</dbReference>
<dbReference type="InterPro" id="IPR001584">
    <property type="entry name" value="Integrase_cat-core"/>
</dbReference>
<sequence>MGQVLHGCATTTEAIRRAIQHSQESLRSLSKRYGINPKTVAKWKKRGSVADLKTGPKEAKSTVLSIEDEAIVVAFRKHTLLPLDDCLYALQATIPHLTRSSLHRCLQRHGISRLPDVQDGKAKKRKFKAYPIGYFHIDIAEVRTQEGRLYLFVAIDRTSKFAFTELHEKATTAVSREFLLHLVAAVPYKIHTVLTDNGQHFTDPRGESWTAAEIKELIARKELFRAHAFEYTCAKADIDHRLTKPKHPWTNGQVERMNRTIKDATVKRFYYETHDQLRSHLADFVMAYNFAKRLKTLKGLTPYEYICKLWTKEPDRFTLNPLHKMPGLNMLDLGEGLLDWIEVWGVRGRYQSLAPAALIMRRRAADLWLPRLSMTTMSPGWRTGRSCCST</sequence>
<dbReference type="GO" id="GO:0015074">
    <property type="term" value="P:DNA integration"/>
    <property type="evidence" value="ECO:0007669"/>
    <property type="project" value="InterPro"/>
</dbReference>
<gene>
    <name evidence="2" type="ORF">SAMN02745126_06141</name>
</gene>
<accession>A0A1T4TEU0</accession>
<dbReference type="PANTHER" id="PTHR37984">
    <property type="entry name" value="PROTEIN CBG26694"/>
    <property type="match status" value="1"/>
</dbReference>
<organism evidence="2 3">
    <name type="scientific">Enhydrobacter aerosaccus</name>
    <dbReference type="NCBI Taxonomy" id="225324"/>
    <lineage>
        <taxon>Bacteria</taxon>
        <taxon>Pseudomonadati</taxon>
        <taxon>Pseudomonadota</taxon>
        <taxon>Alphaproteobacteria</taxon>
        <taxon>Hyphomicrobiales</taxon>
        <taxon>Enhydrobacter</taxon>
    </lineage>
</organism>
<dbReference type="Gene3D" id="3.30.420.10">
    <property type="entry name" value="Ribonuclease H-like superfamily/Ribonuclease H"/>
    <property type="match status" value="1"/>
</dbReference>
<dbReference type="InterPro" id="IPR036397">
    <property type="entry name" value="RNaseH_sf"/>
</dbReference>
<dbReference type="SUPFAM" id="SSF53098">
    <property type="entry name" value="Ribonuclease H-like"/>
    <property type="match status" value="1"/>
</dbReference>
<keyword evidence="3" id="KW-1185">Reference proteome</keyword>
<evidence type="ECO:0000313" key="3">
    <source>
        <dbReference type="Proteomes" id="UP000190092"/>
    </source>
</evidence>
<dbReference type="Pfam" id="PF13683">
    <property type="entry name" value="rve_3"/>
    <property type="match status" value="1"/>
</dbReference>
<reference evidence="3" key="1">
    <citation type="submission" date="2017-02" db="EMBL/GenBank/DDBJ databases">
        <authorList>
            <person name="Varghese N."/>
            <person name="Submissions S."/>
        </authorList>
    </citation>
    <scope>NUCLEOTIDE SEQUENCE [LARGE SCALE GENOMIC DNA]</scope>
    <source>
        <strain evidence="3">ATCC 27094</strain>
    </source>
</reference>
<dbReference type="PANTHER" id="PTHR37984:SF5">
    <property type="entry name" value="PROTEIN NYNRIN-LIKE"/>
    <property type="match status" value="1"/>
</dbReference>
<dbReference type="PROSITE" id="PS50994">
    <property type="entry name" value="INTEGRASE"/>
    <property type="match status" value="1"/>
</dbReference>
<dbReference type="EMBL" id="FUWJ01000016">
    <property type="protein sequence ID" value="SKA38967.1"/>
    <property type="molecule type" value="Genomic_DNA"/>
</dbReference>
<name>A0A1T4TEU0_9HYPH</name>
<evidence type="ECO:0000313" key="2">
    <source>
        <dbReference type="EMBL" id="SKA38967.1"/>
    </source>
</evidence>
<dbReference type="InterPro" id="IPR047656">
    <property type="entry name" value="IS481-like_transpos"/>
</dbReference>
<dbReference type="AlphaFoldDB" id="A0A1T4TEU0"/>
<dbReference type="GO" id="GO:0003676">
    <property type="term" value="F:nucleic acid binding"/>
    <property type="evidence" value="ECO:0007669"/>
    <property type="project" value="InterPro"/>
</dbReference>
<evidence type="ECO:0000259" key="1">
    <source>
        <dbReference type="PROSITE" id="PS50994"/>
    </source>
</evidence>
<feature type="domain" description="Integrase catalytic" evidence="1">
    <location>
        <begin position="127"/>
        <end position="310"/>
    </location>
</feature>
<dbReference type="Proteomes" id="UP000190092">
    <property type="component" value="Unassembled WGS sequence"/>
</dbReference>
<dbReference type="InterPro" id="IPR012337">
    <property type="entry name" value="RNaseH-like_sf"/>
</dbReference>
<dbReference type="NCBIfam" id="NF033577">
    <property type="entry name" value="transpos_IS481"/>
    <property type="match status" value="1"/>
</dbReference>
<protein>
    <submittedName>
        <fullName evidence="2">Integrase core domain-containing protein</fullName>
    </submittedName>
</protein>